<keyword evidence="3" id="KW-1185">Reference proteome</keyword>
<feature type="region of interest" description="Disordered" evidence="1">
    <location>
        <begin position="85"/>
        <end position="137"/>
    </location>
</feature>
<sequence length="137" mass="16110">MSTFGRYSTDEYVMLIDAVNQRVTMKLESEREKMWLVAMQEEMDALQMNHTYDLVQLPKGMKSLKNKLKTQEYCSQPKYKARLVVKGFGQKKDPNPQKYRDSDLRQEQEIHRSQSSYTEAGDQHKMNRQQKSLGLSP</sequence>
<evidence type="ECO:0000256" key="1">
    <source>
        <dbReference type="SAM" id="MobiDB-lite"/>
    </source>
</evidence>
<name>A0A9E7G5E9_9LILI</name>
<accession>A0A9E7G5E9</accession>
<dbReference type="Proteomes" id="UP001055439">
    <property type="component" value="Chromosome 6"/>
</dbReference>
<reference evidence="2" key="1">
    <citation type="submission" date="2022-05" db="EMBL/GenBank/DDBJ databases">
        <title>The Musa troglodytarum L. genome provides insights into the mechanism of non-climacteric behaviour and enrichment of carotenoids.</title>
        <authorList>
            <person name="Wang J."/>
        </authorList>
    </citation>
    <scope>NUCLEOTIDE SEQUENCE</scope>
    <source>
        <tissue evidence="2">Leaf</tissue>
    </source>
</reference>
<dbReference type="AlphaFoldDB" id="A0A9E7G5E9"/>
<dbReference type="EMBL" id="CP097508">
    <property type="protein sequence ID" value="URE08699.1"/>
    <property type="molecule type" value="Genomic_DNA"/>
</dbReference>
<protein>
    <recommendedName>
        <fullName evidence="4">Reverse transcriptase Ty1/copia-type domain-containing protein</fullName>
    </recommendedName>
</protein>
<feature type="compositionally biased region" description="Basic and acidic residues" evidence="1">
    <location>
        <begin position="90"/>
        <end position="112"/>
    </location>
</feature>
<evidence type="ECO:0008006" key="4">
    <source>
        <dbReference type="Google" id="ProtNLM"/>
    </source>
</evidence>
<proteinExistence type="predicted"/>
<evidence type="ECO:0000313" key="3">
    <source>
        <dbReference type="Proteomes" id="UP001055439"/>
    </source>
</evidence>
<evidence type="ECO:0000313" key="2">
    <source>
        <dbReference type="EMBL" id="URE08699.1"/>
    </source>
</evidence>
<gene>
    <name evidence="2" type="ORF">MUK42_06461</name>
</gene>
<dbReference type="OrthoDB" id="1930494at2759"/>
<organism evidence="2 3">
    <name type="scientific">Musa troglodytarum</name>
    <name type="common">fe'i banana</name>
    <dbReference type="NCBI Taxonomy" id="320322"/>
    <lineage>
        <taxon>Eukaryota</taxon>
        <taxon>Viridiplantae</taxon>
        <taxon>Streptophyta</taxon>
        <taxon>Embryophyta</taxon>
        <taxon>Tracheophyta</taxon>
        <taxon>Spermatophyta</taxon>
        <taxon>Magnoliopsida</taxon>
        <taxon>Liliopsida</taxon>
        <taxon>Zingiberales</taxon>
        <taxon>Musaceae</taxon>
        <taxon>Musa</taxon>
    </lineage>
</organism>